<gene>
    <name evidence="1" type="ORF">E2C01_012391</name>
</gene>
<organism evidence="1 2">
    <name type="scientific">Portunus trituberculatus</name>
    <name type="common">Swimming crab</name>
    <name type="synonym">Neptunus trituberculatus</name>
    <dbReference type="NCBI Taxonomy" id="210409"/>
    <lineage>
        <taxon>Eukaryota</taxon>
        <taxon>Metazoa</taxon>
        <taxon>Ecdysozoa</taxon>
        <taxon>Arthropoda</taxon>
        <taxon>Crustacea</taxon>
        <taxon>Multicrustacea</taxon>
        <taxon>Malacostraca</taxon>
        <taxon>Eumalacostraca</taxon>
        <taxon>Eucarida</taxon>
        <taxon>Decapoda</taxon>
        <taxon>Pleocyemata</taxon>
        <taxon>Brachyura</taxon>
        <taxon>Eubrachyura</taxon>
        <taxon>Portunoidea</taxon>
        <taxon>Portunidae</taxon>
        <taxon>Portuninae</taxon>
        <taxon>Portunus</taxon>
    </lineage>
</organism>
<name>A0A5B7DEE8_PORTR</name>
<keyword evidence="2" id="KW-1185">Reference proteome</keyword>
<evidence type="ECO:0000313" key="2">
    <source>
        <dbReference type="Proteomes" id="UP000324222"/>
    </source>
</evidence>
<dbReference type="AlphaFoldDB" id="A0A5B7DEE8"/>
<accession>A0A5B7DEE8</accession>
<sequence length="67" mass="7409">MTAVGSGALKGRPRPGWRDAVFRVGSGAWLCVPLWRLSVLSVFPGPVTHLQLYDNRLQFVKNDDTVV</sequence>
<dbReference type="Proteomes" id="UP000324222">
    <property type="component" value="Unassembled WGS sequence"/>
</dbReference>
<dbReference type="EMBL" id="VSRR010000774">
    <property type="protein sequence ID" value="MPC19476.1"/>
    <property type="molecule type" value="Genomic_DNA"/>
</dbReference>
<evidence type="ECO:0000313" key="1">
    <source>
        <dbReference type="EMBL" id="MPC19476.1"/>
    </source>
</evidence>
<protein>
    <submittedName>
        <fullName evidence="1">Uncharacterized protein</fullName>
    </submittedName>
</protein>
<comment type="caution">
    <text evidence="1">The sequence shown here is derived from an EMBL/GenBank/DDBJ whole genome shotgun (WGS) entry which is preliminary data.</text>
</comment>
<reference evidence="1 2" key="1">
    <citation type="submission" date="2019-05" db="EMBL/GenBank/DDBJ databases">
        <title>Another draft genome of Portunus trituberculatus and its Hox gene families provides insights of decapod evolution.</title>
        <authorList>
            <person name="Jeong J.-H."/>
            <person name="Song I."/>
            <person name="Kim S."/>
            <person name="Choi T."/>
            <person name="Kim D."/>
            <person name="Ryu S."/>
            <person name="Kim W."/>
        </authorList>
    </citation>
    <scope>NUCLEOTIDE SEQUENCE [LARGE SCALE GENOMIC DNA]</scope>
    <source>
        <tissue evidence="1">Muscle</tissue>
    </source>
</reference>
<proteinExistence type="predicted"/>